<evidence type="ECO:0000256" key="2">
    <source>
        <dbReference type="SAM" id="Phobius"/>
    </source>
</evidence>
<feature type="compositionally biased region" description="Polar residues" evidence="1">
    <location>
        <begin position="241"/>
        <end position="250"/>
    </location>
</feature>
<keyword evidence="4" id="KW-1185">Reference proteome</keyword>
<sequence>MKANTSSNESPTETAPPGSARRSERNSGRAVSFCEEEADDGEAVLPTTCTSVEHHQKQRLALQHRSSSLVTENSYRSPGPCTCLTWSRHRIQVAALGCCSALMVVTIRLILDFSSGSTYIIHSIIILLDMALIHLFTNSPWLSFGGECVTVMCFLGYHFTHETIFELVETTFIAVLCSLHMILSRDKHMNHEEQLEESLREWHKLSMRSNFGSASSSVTESQGSDGRGWRPLLLEVDEEQGNTATAQNSPKEAASENPDIGGLPQDQTQKVVLVKEDESIQNHQGNCKGVMYTSFLGLILDELINYGINRADDDPCT</sequence>
<feature type="transmembrane region" description="Helical" evidence="2">
    <location>
        <begin position="117"/>
        <end position="136"/>
    </location>
</feature>
<dbReference type="Proteomes" id="UP001153069">
    <property type="component" value="Unassembled WGS sequence"/>
</dbReference>
<gene>
    <name evidence="3" type="ORF">SEMRO_2180_G317940.1</name>
</gene>
<evidence type="ECO:0000256" key="1">
    <source>
        <dbReference type="SAM" id="MobiDB-lite"/>
    </source>
</evidence>
<accession>A0A9N8EVY5</accession>
<keyword evidence="2" id="KW-0472">Membrane</keyword>
<feature type="region of interest" description="Disordered" evidence="1">
    <location>
        <begin position="1"/>
        <end position="39"/>
    </location>
</feature>
<dbReference type="EMBL" id="CAICTM010002178">
    <property type="protein sequence ID" value="CAB9528246.1"/>
    <property type="molecule type" value="Genomic_DNA"/>
</dbReference>
<dbReference type="OrthoDB" id="10586300at2759"/>
<evidence type="ECO:0000313" key="4">
    <source>
        <dbReference type="Proteomes" id="UP001153069"/>
    </source>
</evidence>
<organism evidence="3 4">
    <name type="scientific">Seminavis robusta</name>
    <dbReference type="NCBI Taxonomy" id="568900"/>
    <lineage>
        <taxon>Eukaryota</taxon>
        <taxon>Sar</taxon>
        <taxon>Stramenopiles</taxon>
        <taxon>Ochrophyta</taxon>
        <taxon>Bacillariophyta</taxon>
        <taxon>Bacillariophyceae</taxon>
        <taxon>Bacillariophycidae</taxon>
        <taxon>Naviculales</taxon>
        <taxon>Naviculaceae</taxon>
        <taxon>Seminavis</taxon>
    </lineage>
</organism>
<proteinExistence type="predicted"/>
<feature type="transmembrane region" description="Helical" evidence="2">
    <location>
        <begin position="93"/>
        <end position="111"/>
    </location>
</feature>
<feature type="region of interest" description="Disordered" evidence="1">
    <location>
        <begin position="241"/>
        <end position="265"/>
    </location>
</feature>
<comment type="caution">
    <text evidence="3">The sequence shown here is derived from an EMBL/GenBank/DDBJ whole genome shotgun (WGS) entry which is preliminary data.</text>
</comment>
<keyword evidence="2" id="KW-1133">Transmembrane helix</keyword>
<feature type="compositionally biased region" description="Polar residues" evidence="1">
    <location>
        <begin position="1"/>
        <end position="13"/>
    </location>
</feature>
<dbReference type="AlphaFoldDB" id="A0A9N8EVY5"/>
<evidence type="ECO:0000313" key="3">
    <source>
        <dbReference type="EMBL" id="CAB9528246.1"/>
    </source>
</evidence>
<protein>
    <submittedName>
        <fullName evidence="3">Uncharacterized protein</fullName>
    </submittedName>
</protein>
<keyword evidence="2" id="KW-0812">Transmembrane</keyword>
<name>A0A9N8EVY5_9STRA</name>
<reference evidence="3" key="1">
    <citation type="submission" date="2020-06" db="EMBL/GenBank/DDBJ databases">
        <authorList>
            <consortium name="Plant Systems Biology data submission"/>
        </authorList>
    </citation>
    <scope>NUCLEOTIDE SEQUENCE</scope>
    <source>
        <strain evidence="3">D6</strain>
    </source>
</reference>